<reference evidence="2" key="1">
    <citation type="submission" date="2018-05" db="EMBL/GenBank/DDBJ databases">
        <title>Host range determinants of Salmonella infecting bacteriophages.</title>
        <authorList>
            <person name="Gencay Y.E."/>
        </authorList>
    </citation>
    <scope>NUCLEOTIDE SEQUENCE [LARGE SCALE GENOMIC DNA]</scope>
</reference>
<accession>A0A2Z5HSM2</accession>
<proteinExistence type="predicted"/>
<dbReference type="KEGG" id="vg:54996888"/>
<name>A0A2Z5HSM2_9CAUD</name>
<keyword evidence="2" id="KW-1185">Reference proteome</keyword>
<evidence type="ECO:0000313" key="2">
    <source>
        <dbReference type="Proteomes" id="UP000252267"/>
    </source>
</evidence>
<evidence type="ECO:0008006" key="3">
    <source>
        <dbReference type="Google" id="ProtNLM"/>
    </source>
</evidence>
<sequence>MRWISACLKSLRGSFNSNRVHQLINTRLMETKTCNKCGNTFPLSTDYFFKSGKQVSGKQKWKPMCKQCESISRIEYYNNTIAEVFPDLHCAVCGYDKCPQAIDFHHLEQDDKEFNISEARRGTFNKEKLIEELEKCVPLCCRCHREYHAGVIEL</sequence>
<dbReference type="RefSeq" id="YP_009806140.1">
    <property type="nucleotide sequence ID" value="NC_048013.1"/>
</dbReference>
<dbReference type="EMBL" id="MH370375">
    <property type="protein sequence ID" value="AXC43135.1"/>
    <property type="molecule type" value="Genomic_DNA"/>
</dbReference>
<organism evidence="1 2">
    <name type="scientific">Salmonella phage S124</name>
    <dbReference type="NCBI Taxonomy" id="2231351"/>
    <lineage>
        <taxon>Viruses</taxon>
        <taxon>Duplodnaviria</taxon>
        <taxon>Heunggongvirae</taxon>
        <taxon>Uroviricota</taxon>
        <taxon>Caudoviricetes</taxon>
        <taxon>Demerecviridae</taxon>
        <taxon>Markadamsvirinae</taxon>
        <taxon>Epseptimavirus</taxon>
        <taxon>Epseptimavirus S124</taxon>
    </lineage>
</organism>
<dbReference type="Proteomes" id="UP000252267">
    <property type="component" value="Segment"/>
</dbReference>
<protein>
    <recommendedName>
        <fullName evidence="3">HNH endonuclease</fullName>
    </recommendedName>
</protein>
<evidence type="ECO:0000313" key="1">
    <source>
        <dbReference type="EMBL" id="AXC43135.1"/>
    </source>
</evidence>
<dbReference type="GeneID" id="54996888"/>